<reference evidence="2 3" key="1">
    <citation type="submission" date="2022-11" db="EMBL/GenBank/DDBJ databases">
        <title>Minimal conservation of predation-associated metabolite biosynthetic gene clusters underscores biosynthetic potential of Myxococcota including descriptions for ten novel species: Archangium lansinium sp. nov., Myxococcus landrumus sp. nov., Nannocystis bai.</title>
        <authorList>
            <person name="Ahearne A."/>
            <person name="Stevens C."/>
            <person name="Dowd S."/>
        </authorList>
    </citation>
    <scope>NUCLEOTIDE SEQUENCE [LARGE SCALE GENOMIC DNA]</scope>
    <source>
        <strain evidence="2 3">NCELM</strain>
    </source>
</reference>
<evidence type="ECO:0000313" key="3">
    <source>
        <dbReference type="Proteomes" id="UP001217838"/>
    </source>
</evidence>
<evidence type="ECO:0000313" key="2">
    <source>
        <dbReference type="EMBL" id="MDC0670125.1"/>
    </source>
</evidence>
<keyword evidence="3" id="KW-1185">Reference proteome</keyword>
<protein>
    <submittedName>
        <fullName evidence="2">Uncharacterized protein</fullName>
    </submittedName>
</protein>
<sequence>MTSLTRPVSLALAVGLAGCPGDPQNPGDTDAPATTGSTGPGTGTSTDAEPTSTAAEPSTTTTTTTSSSSTTAEPTSTTTTSGPEEAQLWIVQLVSPEHADANSVILTPEGDVVVAGMFAGSLEFAGQTLTSHGAIDLFVARFSPAGELVWAHALGGAGQEHEATVSVGSDGRVLLSGEFSGTLDVPGLPSLVSQGAGDILLLEFAADGTPQWARGFGGPGVELEPRAHYDPAGDIILSAGFEATLDLGGGPLVAEDARDLLLARLDPAGEHVWSRSFANSADIGAHDLSVSPAGDIAIAGWFGNTVDFGGGPFAGGGGYVAVFAGDDGAHLWSRQIGGDVGNNGGCGVRFAADGGLLLTGWYQNTVDLGGGPIDSVDEDADHFSARYTDDGAFVWGGGHGGPNVDSGCGVGAGPGDSWVLGGTFNQQIDLGGGPLTKETAPCAWLASLADDGGHRWSLPLCATSGGRVSRLATHPDGQVAFVASFAGPIDLFGHALDAEKPYSVIVHAPPAQLDP</sequence>
<evidence type="ECO:0000256" key="1">
    <source>
        <dbReference type="SAM" id="MobiDB-lite"/>
    </source>
</evidence>
<organism evidence="2 3">
    <name type="scientific">Nannocystis radixulma</name>
    <dbReference type="NCBI Taxonomy" id="2995305"/>
    <lineage>
        <taxon>Bacteria</taxon>
        <taxon>Pseudomonadati</taxon>
        <taxon>Myxococcota</taxon>
        <taxon>Polyangia</taxon>
        <taxon>Nannocystales</taxon>
        <taxon>Nannocystaceae</taxon>
        <taxon>Nannocystis</taxon>
    </lineage>
</organism>
<proteinExistence type="predicted"/>
<gene>
    <name evidence="2" type="ORF">POL58_20395</name>
</gene>
<dbReference type="InterPro" id="IPR052918">
    <property type="entry name" value="Motility_Chemotaxis_Reg"/>
</dbReference>
<dbReference type="EMBL" id="JAQNDN010000010">
    <property type="protein sequence ID" value="MDC0670125.1"/>
    <property type="molecule type" value="Genomic_DNA"/>
</dbReference>
<dbReference type="InterPro" id="IPR011047">
    <property type="entry name" value="Quinoprotein_ADH-like_sf"/>
</dbReference>
<feature type="region of interest" description="Disordered" evidence="1">
    <location>
        <begin position="16"/>
        <end position="84"/>
    </location>
</feature>
<feature type="compositionally biased region" description="Low complexity" evidence="1">
    <location>
        <begin position="27"/>
        <end position="81"/>
    </location>
</feature>
<dbReference type="PANTHER" id="PTHR35580">
    <property type="entry name" value="CELL SURFACE GLYCOPROTEIN (S-LAYER PROTEIN)-LIKE PROTEIN"/>
    <property type="match status" value="1"/>
</dbReference>
<name>A0ABT5B7M2_9BACT</name>
<comment type="caution">
    <text evidence="2">The sequence shown here is derived from an EMBL/GenBank/DDBJ whole genome shotgun (WGS) entry which is preliminary data.</text>
</comment>
<dbReference type="RefSeq" id="WP_271999940.1">
    <property type="nucleotide sequence ID" value="NZ_JAQNDN010000010.1"/>
</dbReference>
<dbReference type="SUPFAM" id="SSF50998">
    <property type="entry name" value="Quinoprotein alcohol dehydrogenase-like"/>
    <property type="match status" value="1"/>
</dbReference>
<accession>A0ABT5B7M2</accession>
<dbReference type="Proteomes" id="UP001217838">
    <property type="component" value="Unassembled WGS sequence"/>
</dbReference>
<dbReference type="PROSITE" id="PS51257">
    <property type="entry name" value="PROKAR_LIPOPROTEIN"/>
    <property type="match status" value="1"/>
</dbReference>
<dbReference type="Gene3D" id="2.80.10.50">
    <property type="match status" value="1"/>
</dbReference>
<dbReference type="PANTHER" id="PTHR35580:SF1">
    <property type="entry name" value="PHYTASE-LIKE DOMAIN-CONTAINING PROTEIN"/>
    <property type="match status" value="1"/>
</dbReference>